<proteinExistence type="predicted"/>
<keyword evidence="1" id="KW-0812">Transmembrane</keyword>
<name>A0A9P8LXI8_9EUKA</name>
<dbReference type="GeneID" id="94295700"/>
<evidence type="ECO:0000256" key="1">
    <source>
        <dbReference type="SAM" id="Phobius"/>
    </source>
</evidence>
<dbReference type="KEGG" id="ssao:94295700"/>
<dbReference type="RefSeq" id="XP_067766901.1">
    <property type="nucleotide sequence ID" value="XM_067905584.1"/>
</dbReference>
<accession>A0A9P8LXI8</accession>
<keyword evidence="3" id="KW-1185">Reference proteome</keyword>
<comment type="caution">
    <text evidence="2">The sequence shown here is derived from an EMBL/GenBank/DDBJ whole genome shotgun (WGS) entry which is preliminary data.</text>
</comment>
<dbReference type="EMBL" id="AUWU02000002">
    <property type="protein sequence ID" value="KAH0576128.1"/>
    <property type="molecule type" value="Genomic_DNA"/>
</dbReference>
<keyword evidence="1" id="KW-0472">Membrane</keyword>
<evidence type="ECO:0000313" key="2">
    <source>
        <dbReference type="EMBL" id="KAH0576128.1"/>
    </source>
</evidence>
<dbReference type="AlphaFoldDB" id="A0A9P8LXI8"/>
<gene>
    <name evidence="2" type="ORF">SS50377_21677</name>
</gene>
<keyword evidence="1" id="KW-1133">Transmembrane helix</keyword>
<dbReference type="Proteomes" id="UP000018208">
    <property type="component" value="Unassembled WGS sequence"/>
</dbReference>
<evidence type="ECO:0000313" key="3">
    <source>
        <dbReference type="Proteomes" id="UP000018208"/>
    </source>
</evidence>
<feature type="transmembrane region" description="Helical" evidence="1">
    <location>
        <begin position="25"/>
        <end position="43"/>
    </location>
</feature>
<sequence length="114" mass="13399">MQHSASTNEDRLLFLQATESSDQPALFVACFAIHFKTIYWILYEKQQHFVNRSVFQNSQYQDIVHIDQPLVRHSRVLYTGRQSIIVKNLYIWCVLSIAVKLYRVACNDLAHDIQ</sequence>
<protein>
    <submittedName>
        <fullName evidence="2">Uncharacterized protein</fullName>
    </submittedName>
</protein>
<organism evidence="2 3">
    <name type="scientific">Spironucleus salmonicida</name>
    <dbReference type="NCBI Taxonomy" id="348837"/>
    <lineage>
        <taxon>Eukaryota</taxon>
        <taxon>Metamonada</taxon>
        <taxon>Diplomonadida</taxon>
        <taxon>Hexamitidae</taxon>
        <taxon>Hexamitinae</taxon>
        <taxon>Spironucleus</taxon>
    </lineage>
</organism>
<reference evidence="2 3" key="1">
    <citation type="journal article" date="2014" name="PLoS Genet.">
        <title>The Genome of Spironucleus salmonicida Highlights a Fish Pathogen Adapted to Fluctuating Environments.</title>
        <authorList>
            <person name="Xu F."/>
            <person name="Jerlstrom-Hultqvist J."/>
            <person name="Einarsson E."/>
            <person name="Astvaldsson A."/>
            <person name="Svard S.G."/>
            <person name="Andersson J.O."/>
        </authorList>
    </citation>
    <scope>NUCLEOTIDE SEQUENCE [LARGE SCALE GENOMIC DNA]</scope>
    <source>
        <strain evidence="2 3">ATCC 50377</strain>
    </source>
</reference>